<dbReference type="Proteomes" id="UP000594014">
    <property type="component" value="Chromosome"/>
</dbReference>
<name>A0ACD1A7S9_9FIRM</name>
<keyword evidence="2" id="KW-1185">Reference proteome</keyword>
<accession>A0ACD1A7S9</accession>
<protein>
    <submittedName>
        <fullName evidence="1">Uncharacterized protein</fullName>
    </submittedName>
</protein>
<evidence type="ECO:0000313" key="2">
    <source>
        <dbReference type="Proteomes" id="UP000594014"/>
    </source>
</evidence>
<sequence length="343" mass="39879">MFKILVDTCVWLDLAKDYQQRAILTTLEELIHQGDIELILPRVVVDEFNRNKARIIEESSRSLSGTLKRVKEVIEKFGDPQKIDTVLLELNDVDHRLPILGEEAVDTIGRIEQLFACSSIIDISDAVKLRAAQRAIDKRAPFHRQRNGIDDAILIEVYRDAVGEQKTGRARFAFITYNTKDFSHPNASNKLPHPDIQDCFSKVKSHYCITLREMLQRIIPKEFNDFLEELEWVEEPRRLSEIVDAIDEFATKVWYNRHQIMLEKLEEGIIKIVDKETFPIIDHETRPIQRDILEGALRAANEVEKRFGIENLGPWDDFEWGMINGKLSALRWILGDEWDMLDT</sequence>
<organism evidence="1 2">
    <name type="scientific">Anoxybacterium hadale</name>
    <dbReference type="NCBI Taxonomy" id="3408580"/>
    <lineage>
        <taxon>Bacteria</taxon>
        <taxon>Bacillati</taxon>
        <taxon>Bacillota</taxon>
        <taxon>Clostridia</taxon>
        <taxon>Peptostreptococcales</taxon>
        <taxon>Anaerovoracaceae</taxon>
        <taxon>Anoxybacterium</taxon>
    </lineage>
</organism>
<dbReference type="EMBL" id="CP042469">
    <property type="protein sequence ID" value="QOX62380.1"/>
    <property type="molecule type" value="Genomic_DNA"/>
</dbReference>
<reference evidence="1" key="1">
    <citation type="submission" date="2019-08" db="EMBL/GenBank/DDBJ databases">
        <title>Genome sequence of Clostridiales bacterium MT110.</title>
        <authorList>
            <person name="Cao J."/>
        </authorList>
    </citation>
    <scope>NUCLEOTIDE SEQUENCE</scope>
    <source>
        <strain evidence="1">MT110</strain>
    </source>
</reference>
<evidence type="ECO:0000313" key="1">
    <source>
        <dbReference type="EMBL" id="QOX62380.1"/>
    </source>
</evidence>
<proteinExistence type="predicted"/>
<gene>
    <name evidence="1" type="ORF">FRZ06_02900</name>
</gene>